<evidence type="ECO:0000256" key="2">
    <source>
        <dbReference type="ARBA" id="ARBA00022705"/>
    </source>
</evidence>
<proteinExistence type="predicted"/>
<keyword evidence="2" id="KW-0235">DNA replication</keyword>
<keyword evidence="5" id="KW-0236">DNA replication inhibitor</keyword>
<comment type="caution">
    <text evidence="7">The sequence shown here is derived from an EMBL/GenBank/DDBJ whole genome shotgun (WGS) entry which is preliminary data.</text>
</comment>
<dbReference type="Pfam" id="PF06156">
    <property type="entry name" value="YabA"/>
    <property type="match status" value="1"/>
</dbReference>
<keyword evidence="1" id="KW-0963">Cytoplasm</keyword>
<evidence type="ECO:0000256" key="1">
    <source>
        <dbReference type="ARBA" id="ARBA00022490"/>
    </source>
</evidence>
<evidence type="ECO:0000256" key="5">
    <source>
        <dbReference type="ARBA" id="ARBA00022880"/>
    </source>
</evidence>
<feature type="coiled-coil region" evidence="6">
    <location>
        <begin position="7"/>
        <end position="48"/>
    </location>
</feature>
<keyword evidence="8" id="KW-1185">Reference proteome</keyword>
<name>A0ABT1Y319_9FIRM</name>
<organism evidence="7 8">
    <name type="scientific">Dehalobacterium formicoaceticum</name>
    <dbReference type="NCBI Taxonomy" id="51515"/>
    <lineage>
        <taxon>Bacteria</taxon>
        <taxon>Bacillati</taxon>
        <taxon>Bacillota</taxon>
        <taxon>Clostridia</taxon>
        <taxon>Eubacteriales</taxon>
        <taxon>Peptococcaceae</taxon>
        <taxon>Dehalobacterium</taxon>
    </lineage>
</organism>
<dbReference type="Proteomes" id="UP001524944">
    <property type="component" value="Unassembled WGS sequence"/>
</dbReference>
<reference evidence="7 8" key="1">
    <citation type="submission" date="2022-08" db="EMBL/GenBank/DDBJ databases">
        <title>Proteogenomics of the novel Dehalobacterium formicoaceticum strain EZ94 highlights a key role of methyltransferases during anaerobic dichloromethane degradation.</title>
        <authorList>
            <person name="Wasmund K."/>
        </authorList>
    </citation>
    <scope>NUCLEOTIDE SEQUENCE [LARGE SCALE GENOMIC DNA]</scope>
    <source>
        <strain evidence="7 8">EZ94</strain>
    </source>
</reference>
<keyword evidence="3" id="KW-0479">Metal-binding</keyword>
<sequence length="95" mass="11257">MELSQALREMEEKVQKFIEEIRTIQRHVHHLEEQNEFLRAQLYAKKDQGAGFENLIRLYEEGYHVCPAHFARARTEDCLFCVSFLNKENQSSGEI</sequence>
<dbReference type="RefSeq" id="WP_198306610.1">
    <property type="nucleotide sequence ID" value="NZ_CP022121.1"/>
</dbReference>
<gene>
    <name evidence="7" type="ORF">NVS47_07020</name>
</gene>
<evidence type="ECO:0000256" key="3">
    <source>
        <dbReference type="ARBA" id="ARBA00022723"/>
    </source>
</evidence>
<keyword evidence="6" id="KW-0175">Coiled coil</keyword>
<evidence type="ECO:0000256" key="4">
    <source>
        <dbReference type="ARBA" id="ARBA00022833"/>
    </source>
</evidence>
<dbReference type="InterPro" id="IPR010377">
    <property type="entry name" value="YabA"/>
</dbReference>
<protein>
    <submittedName>
        <fullName evidence="7">Initiation control protein YabA</fullName>
    </submittedName>
</protein>
<evidence type="ECO:0000313" key="7">
    <source>
        <dbReference type="EMBL" id="MCR6545267.1"/>
    </source>
</evidence>
<evidence type="ECO:0000256" key="6">
    <source>
        <dbReference type="SAM" id="Coils"/>
    </source>
</evidence>
<accession>A0ABT1Y319</accession>
<keyword evidence="4" id="KW-0862">Zinc</keyword>
<dbReference type="EMBL" id="JANPWE010000002">
    <property type="protein sequence ID" value="MCR6545267.1"/>
    <property type="molecule type" value="Genomic_DNA"/>
</dbReference>
<evidence type="ECO:0000313" key="8">
    <source>
        <dbReference type="Proteomes" id="UP001524944"/>
    </source>
</evidence>